<comment type="caution">
    <text evidence="8">Lacks conserved residue(s) required for the propagation of feature annotation.</text>
</comment>
<dbReference type="UniPathway" id="UPA00053">
    <property type="reaction ID" value="UER00087"/>
</dbReference>
<dbReference type="InterPro" id="IPR041121">
    <property type="entry name" value="SDH_C"/>
</dbReference>
<reference evidence="12" key="2">
    <citation type="submission" date="2020-09" db="EMBL/GenBank/DDBJ databases">
        <authorList>
            <person name="Sun Q."/>
            <person name="Kim S."/>
        </authorList>
    </citation>
    <scope>NUCLEOTIDE SEQUENCE</scope>
    <source>
        <strain evidence="12">KCTC 32337</strain>
    </source>
</reference>
<evidence type="ECO:0000256" key="5">
    <source>
        <dbReference type="ARBA" id="ARBA00023002"/>
    </source>
</evidence>
<feature type="binding site" evidence="8">
    <location>
        <position position="255"/>
    </location>
    <ligand>
        <name>shikimate</name>
        <dbReference type="ChEBI" id="CHEBI:36208"/>
    </ligand>
</feature>
<dbReference type="AlphaFoldDB" id="A0A8H9IBW0"/>
<comment type="caution">
    <text evidence="12">The sequence shown here is derived from an EMBL/GenBank/DDBJ whole genome shotgun (WGS) entry which is preliminary data.</text>
</comment>
<evidence type="ECO:0000259" key="10">
    <source>
        <dbReference type="Pfam" id="PF08501"/>
    </source>
</evidence>
<evidence type="ECO:0000256" key="4">
    <source>
        <dbReference type="ARBA" id="ARBA00022857"/>
    </source>
</evidence>
<keyword evidence="5 8" id="KW-0560">Oxidoreductase</keyword>
<dbReference type="GO" id="GO:0050661">
    <property type="term" value="F:NADP binding"/>
    <property type="evidence" value="ECO:0007669"/>
    <property type="project" value="InterPro"/>
</dbReference>
<dbReference type="Pfam" id="PF08501">
    <property type="entry name" value="Shikimate_dh_N"/>
    <property type="match status" value="1"/>
</dbReference>
<gene>
    <name evidence="8 12" type="primary">aroE</name>
    <name evidence="12" type="ORF">GCM10011274_05210</name>
</gene>
<protein>
    <recommendedName>
        <fullName evidence="2 8">Shikimate dehydrogenase (NADP(+))</fullName>
        <shortName evidence="8">SDH</shortName>
        <ecNumber evidence="2 8">1.1.1.25</ecNumber>
    </recommendedName>
</protein>
<name>A0A8H9IBW0_9ALTE</name>
<evidence type="ECO:0000259" key="11">
    <source>
        <dbReference type="Pfam" id="PF18317"/>
    </source>
</evidence>
<dbReference type="GO" id="GO:0009073">
    <property type="term" value="P:aromatic amino acid family biosynthetic process"/>
    <property type="evidence" value="ECO:0007669"/>
    <property type="project" value="UniProtKB-KW"/>
</dbReference>
<feature type="binding site" evidence="8">
    <location>
        <begin position="130"/>
        <end position="134"/>
    </location>
    <ligand>
        <name>NADP(+)</name>
        <dbReference type="ChEBI" id="CHEBI:58349"/>
    </ligand>
</feature>
<dbReference type="Gene3D" id="3.40.50.720">
    <property type="entry name" value="NAD(P)-binding Rossmann-like Domain"/>
    <property type="match status" value="1"/>
</dbReference>
<dbReference type="RefSeq" id="WP_007985462.1">
    <property type="nucleotide sequence ID" value="NZ_BMZC01000001.1"/>
</dbReference>
<accession>A0A8H9IBW0</accession>
<dbReference type="Gene3D" id="3.40.50.10860">
    <property type="entry name" value="Leucine Dehydrogenase, chain A, domain 1"/>
    <property type="match status" value="1"/>
</dbReference>
<evidence type="ECO:0000256" key="3">
    <source>
        <dbReference type="ARBA" id="ARBA00022605"/>
    </source>
</evidence>
<dbReference type="NCBIfam" id="TIGR00507">
    <property type="entry name" value="aroE"/>
    <property type="match status" value="1"/>
</dbReference>
<dbReference type="SUPFAM" id="SSF53223">
    <property type="entry name" value="Aminoacid dehydrogenase-like, N-terminal domain"/>
    <property type="match status" value="1"/>
</dbReference>
<dbReference type="Pfam" id="PF18317">
    <property type="entry name" value="SDH_C"/>
    <property type="match status" value="1"/>
</dbReference>
<evidence type="ECO:0000259" key="9">
    <source>
        <dbReference type="Pfam" id="PF01488"/>
    </source>
</evidence>
<dbReference type="GO" id="GO:0004764">
    <property type="term" value="F:shikimate 3-dehydrogenase (NADP+) activity"/>
    <property type="evidence" value="ECO:0007669"/>
    <property type="project" value="UniProtKB-UniRule"/>
</dbReference>
<dbReference type="Pfam" id="PF01488">
    <property type="entry name" value="Shikimate_DH"/>
    <property type="match status" value="1"/>
</dbReference>
<sequence>MNLEFLKPITGSFAKPAAENPTVVMVNAAYQELGLDWTYINCEVDADNLKMAVLGAKAMGWAGFNCSIPHKVSVIQHLDRLGESAKLIGAVNTVVIKDGLLIGENTDGKGFVEGVKQVVSPKDKRVLIFGAGGAARAVSVELALAGVRSIRVVNRNVERGQVLVNLLNSGTDCSADLVTWDQTIDIPADIDIVINATSIGLYPNINDRLNMNPDTLLPNMVVADGIHNPAKTHLIEEAIARNCSVVDGLTMLVNQGVLGIKYWTGLDSNASLMRQSLNDVLGHIK</sequence>
<evidence type="ECO:0000256" key="6">
    <source>
        <dbReference type="ARBA" id="ARBA00023141"/>
    </source>
</evidence>
<dbReference type="GO" id="GO:0019632">
    <property type="term" value="P:shikimate metabolic process"/>
    <property type="evidence" value="ECO:0007669"/>
    <property type="project" value="InterPro"/>
</dbReference>
<feature type="binding site" evidence="8">
    <location>
        <position position="83"/>
    </location>
    <ligand>
        <name>NADP(+)</name>
        <dbReference type="ChEBI" id="CHEBI:58349"/>
    </ligand>
</feature>
<reference evidence="12" key="1">
    <citation type="journal article" date="2014" name="Int. J. Syst. Evol. Microbiol.">
        <title>Complete genome sequence of Corynebacterium casei LMG S-19264T (=DSM 44701T), isolated from a smear-ripened cheese.</title>
        <authorList>
            <consortium name="US DOE Joint Genome Institute (JGI-PGF)"/>
            <person name="Walter F."/>
            <person name="Albersmeier A."/>
            <person name="Kalinowski J."/>
            <person name="Ruckert C."/>
        </authorList>
    </citation>
    <scope>NUCLEOTIDE SEQUENCE</scope>
    <source>
        <strain evidence="12">KCTC 32337</strain>
    </source>
</reference>
<evidence type="ECO:0000256" key="2">
    <source>
        <dbReference type="ARBA" id="ARBA00012962"/>
    </source>
</evidence>
<dbReference type="GO" id="GO:0009423">
    <property type="term" value="P:chorismate biosynthetic process"/>
    <property type="evidence" value="ECO:0007669"/>
    <property type="project" value="UniProtKB-UniRule"/>
</dbReference>
<proteinExistence type="inferred from homology"/>
<dbReference type="EC" id="1.1.1.25" evidence="2 8"/>
<comment type="catalytic activity">
    <reaction evidence="7 8">
        <text>shikimate + NADP(+) = 3-dehydroshikimate + NADPH + H(+)</text>
        <dbReference type="Rhea" id="RHEA:17737"/>
        <dbReference type="ChEBI" id="CHEBI:15378"/>
        <dbReference type="ChEBI" id="CHEBI:16630"/>
        <dbReference type="ChEBI" id="CHEBI:36208"/>
        <dbReference type="ChEBI" id="CHEBI:57783"/>
        <dbReference type="ChEBI" id="CHEBI:58349"/>
        <dbReference type="EC" id="1.1.1.25"/>
    </reaction>
</comment>
<evidence type="ECO:0000313" key="12">
    <source>
        <dbReference type="EMBL" id="GGZ50070.1"/>
    </source>
</evidence>
<feature type="binding site" evidence="8">
    <location>
        <position position="92"/>
    </location>
    <ligand>
        <name>shikimate</name>
        <dbReference type="ChEBI" id="CHEBI:36208"/>
    </ligand>
</feature>
<dbReference type="InterPro" id="IPR022893">
    <property type="entry name" value="Shikimate_DH_fam"/>
</dbReference>
<feature type="active site" description="Proton acceptor" evidence="8">
    <location>
        <position position="71"/>
    </location>
</feature>
<feature type="binding site" evidence="8">
    <location>
        <position position="248"/>
    </location>
    <ligand>
        <name>NADP(+)</name>
        <dbReference type="ChEBI" id="CHEBI:58349"/>
    </ligand>
</feature>
<comment type="function">
    <text evidence="8">Involved in the biosynthesis of the chorismate, which leads to the biosynthesis of aromatic amino acids. Catalyzes the reversible NADPH linked reduction of 3-dehydroshikimate (DHSA) to yield shikimate (SA).</text>
</comment>
<feature type="domain" description="Quinate/shikimate 5-dehydrogenase/glutamyl-tRNA reductase" evidence="9">
    <location>
        <begin position="120"/>
        <end position="198"/>
    </location>
</feature>
<evidence type="ECO:0000313" key="13">
    <source>
        <dbReference type="Proteomes" id="UP000622604"/>
    </source>
</evidence>
<dbReference type="InterPro" id="IPR046346">
    <property type="entry name" value="Aminoacid_DH-like_N_sf"/>
</dbReference>
<evidence type="ECO:0000256" key="1">
    <source>
        <dbReference type="ARBA" id="ARBA00004871"/>
    </source>
</evidence>
<dbReference type="InterPro" id="IPR013708">
    <property type="entry name" value="Shikimate_DH-bd_N"/>
</dbReference>
<dbReference type="InterPro" id="IPR036291">
    <property type="entry name" value="NAD(P)-bd_dom_sf"/>
</dbReference>
<dbReference type="CDD" id="cd01065">
    <property type="entry name" value="NAD_bind_Shikimate_DH"/>
    <property type="match status" value="1"/>
</dbReference>
<feature type="domain" description="SDH C-terminal" evidence="11">
    <location>
        <begin position="248"/>
        <end position="277"/>
    </location>
</feature>
<feature type="binding site" evidence="8">
    <location>
        <position position="67"/>
    </location>
    <ligand>
        <name>shikimate</name>
        <dbReference type="ChEBI" id="CHEBI:36208"/>
    </ligand>
</feature>
<keyword evidence="6 8" id="KW-0057">Aromatic amino acid biosynthesis</keyword>
<comment type="subunit">
    <text evidence="8">Homodimer.</text>
</comment>
<keyword evidence="3 8" id="KW-0028">Amino-acid biosynthesis</keyword>
<comment type="similarity">
    <text evidence="8">Belongs to the shikimate dehydrogenase family.</text>
</comment>
<dbReference type="GO" id="GO:0008652">
    <property type="term" value="P:amino acid biosynthetic process"/>
    <property type="evidence" value="ECO:0007669"/>
    <property type="project" value="UniProtKB-KW"/>
</dbReference>
<dbReference type="EMBL" id="BMZC01000001">
    <property type="protein sequence ID" value="GGZ50070.1"/>
    <property type="molecule type" value="Genomic_DNA"/>
</dbReference>
<dbReference type="SUPFAM" id="SSF51735">
    <property type="entry name" value="NAD(P)-binding Rossmann-fold domains"/>
    <property type="match status" value="1"/>
</dbReference>
<evidence type="ECO:0000256" key="7">
    <source>
        <dbReference type="ARBA" id="ARBA00049442"/>
    </source>
</evidence>
<organism evidence="12 13">
    <name type="scientific">Paraglaciecola chathamensis</name>
    <dbReference type="NCBI Taxonomy" id="368405"/>
    <lineage>
        <taxon>Bacteria</taxon>
        <taxon>Pseudomonadati</taxon>
        <taxon>Pseudomonadota</taxon>
        <taxon>Gammaproteobacteria</taxon>
        <taxon>Alteromonadales</taxon>
        <taxon>Alteromonadaceae</taxon>
        <taxon>Paraglaciecola</taxon>
    </lineage>
</organism>
<feature type="binding site" evidence="8">
    <location>
        <position position="107"/>
    </location>
    <ligand>
        <name>shikimate</name>
        <dbReference type="ChEBI" id="CHEBI:36208"/>
    </ligand>
</feature>
<dbReference type="HAMAP" id="MF_00222">
    <property type="entry name" value="Shikimate_DH_AroE"/>
    <property type="match status" value="1"/>
</dbReference>
<feature type="binding site" evidence="8">
    <location>
        <position position="225"/>
    </location>
    <ligand>
        <name>NADP(+)</name>
        <dbReference type="ChEBI" id="CHEBI:58349"/>
    </ligand>
</feature>
<comment type="pathway">
    <text evidence="1 8">Metabolic intermediate biosynthesis; chorismate biosynthesis; chorismate from D-erythrose 4-phosphate and phosphoenolpyruvate: step 4/7.</text>
</comment>
<dbReference type="InterPro" id="IPR011342">
    <property type="entry name" value="Shikimate_DH"/>
</dbReference>
<feature type="domain" description="Shikimate dehydrogenase substrate binding N-terminal" evidence="10">
    <location>
        <begin position="14"/>
        <end position="94"/>
    </location>
</feature>
<keyword evidence="4 8" id="KW-0521">NADP</keyword>
<dbReference type="PANTHER" id="PTHR21089:SF1">
    <property type="entry name" value="BIFUNCTIONAL 3-DEHYDROQUINATE DEHYDRATASE_SHIKIMATE DEHYDROGENASE, CHLOROPLASTIC"/>
    <property type="match status" value="1"/>
</dbReference>
<dbReference type="InterPro" id="IPR006151">
    <property type="entry name" value="Shikm_DH/Glu-tRNA_Rdtase"/>
</dbReference>
<dbReference type="PANTHER" id="PTHR21089">
    <property type="entry name" value="SHIKIMATE DEHYDROGENASE"/>
    <property type="match status" value="1"/>
</dbReference>
<dbReference type="Proteomes" id="UP000622604">
    <property type="component" value="Unassembled WGS sequence"/>
</dbReference>
<evidence type="ECO:0000256" key="8">
    <source>
        <dbReference type="HAMAP-Rule" id="MF_00222"/>
    </source>
</evidence>